<sequence>MEWFLSDVCTPHWNIEQDRGRDWDEAVALLTKDFPAYESPIRAFHQRWEETVSGTIEVNVELLGRLRGAGIPNYCITNFSGPKFQISQARYPFLAGFDGIIVSGDEQLLKPEPEIYNLLLSRYGLEAGDCVFVDDSKANVEGARAVGMHAIHFVEPMDLAAELRGYGIKA</sequence>
<name>A0A5N3PDH4_9HYPH</name>
<evidence type="ECO:0000313" key="1">
    <source>
        <dbReference type="EMBL" id="KAB0267779.1"/>
    </source>
</evidence>
<organism evidence="1 2">
    <name type="scientific">Microvirga brassicacearum</name>
    <dbReference type="NCBI Taxonomy" id="2580413"/>
    <lineage>
        <taxon>Bacteria</taxon>
        <taxon>Pseudomonadati</taxon>
        <taxon>Pseudomonadota</taxon>
        <taxon>Alphaproteobacteria</taxon>
        <taxon>Hyphomicrobiales</taxon>
        <taxon>Methylobacteriaceae</taxon>
        <taxon>Microvirga</taxon>
    </lineage>
</organism>
<dbReference type="OrthoDB" id="9807742at2"/>
<comment type="caution">
    <text evidence="1">The sequence shown here is derived from an EMBL/GenBank/DDBJ whole genome shotgun (WGS) entry which is preliminary data.</text>
</comment>
<keyword evidence="2" id="KW-1185">Reference proteome</keyword>
<evidence type="ECO:0000313" key="2">
    <source>
        <dbReference type="Proteomes" id="UP000325684"/>
    </source>
</evidence>
<dbReference type="NCBIfam" id="TIGR01509">
    <property type="entry name" value="HAD-SF-IA-v3"/>
    <property type="match status" value="1"/>
</dbReference>
<dbReference type="InterPro" id="IPR036412">
    <property type="entry name" value="HAD-like_sf"/>
</dbReference>
<dbReference type="CDD" id="cd02603">
    <property type="entry name" value="HAD_sEH-N_like"/>
    <property type="match status" value="1"/>
</dbReference>
<dbReference type="Pfam" id="PF00702">
    <property type="entry name" value="Hydrolase"/>
    <property type="match status" value="1"/>
</dbReference>
<dbReference type="PANTHER" id="PTHR43611">
    <property type="entry name" value="ALPHA-D-GLUCOSE 1-PHOSPHATE PHOSPHATASE"/>
    <property type="match status" value="1"/>
</dbReference>
<protein>
    <submittedName>
        <fullName evidence="1">HAD family phosphatase</fullName>
    </submittedName>
</protein>
<reference evidence="1 2" key="1">
    <citation type="journal article" date="2019" name="Microorganisms">
        <title>Genome Insights into the Novel Species Microvirga brassicacearum, a Rapeseed Endophyte with Biotechnological Potential.</title>
        <authorList>
            <person name="Jimenez-Gomez A."/>
            <person name="Saati-Santamaria Z."/>
            <person name="Igual J.M."/>
            <person name="Rivas R."/>
            <person name="Mateos P.F."/>
            <person name="Garcia-Fraile P."/>
        </authorList>
    </citation>
    <scope>NUCLEOTIDE SEQUENCE [LARGE SCALE GENOMIC DNA]</scope>
    <source>
        <strain evidence="1 2">CDVBN77</strain>
    </source>
</reference>
<proteinExistence type="predicted"/>
<gene>
    <name evidence="1" type="ORF">FEZ63_09630</name>
</gene>
<dbReference type="Proteomes" id="UP000325684">
    <property type="component" value="Unassembled WGS sequence"/>
</dbReference>
<dbReference type="Gene3D" id="3.40.50.1000">
    <property type="entry name" value="HAD superfamily/HAD-like"/>
    <property type="match status" value="1"/>
</dbReference>
<dbReference type="InterPro" id="IPR023214">
    <property type="entry name" value="HAD_sf"/>
</dbReference>
<dbReference type="PRINTS" id="PR00413">
    <property type="entry name" value="HADHALOGNASE"/>
</dbReference>
<dbReference type="PANTHER" id="PTHR43611:SF3">
    <property type="entry name" value="FLAVIN MONONUCLEOTIDE HYDROLASE 1, CHLOROPLATIC"/>
    <property type="match status" value="1"/>
</dbReference>
<dbReference type="AlphaFoldDB" id="A0A5N3PDH4"/>
<accession>A0A5N3PDH4</accession>
<dbReference type="SUPFAM" id="SSF56784">
    <property type="entry name" value="HAD-like"/>
    <property type="match status" value="1"/>
</dbReference>
<dbReference type="InterPro" id="IPR006439">
    <property type="entry name" value="HAD-SF_hydro_IA"/>
</dbReference>
<dbReference type="EMBL" id="VCMV01000013">
    <property type="protein sequence ID" value="KAB0267779.1"/>
    <property type="molecule type" value="Genomic_DNA"/>
</dbReference>